<protein>
    <recommendedName>
        <fullName evidence="2">WW domain-containing protein</fullName>
    </recommendedName>
</protein>
<dbReference type="AlphaFoldDB" id="A0A3D8SNJ1"/>
<dbReference type="InterPro" id="IPR001202">
    <property type="entry name" value="WW_dom"/>
</dbReference>
<dbReference type="PROSITE" id="PS50020">
    <property type="entry name" value="WW_DOMAIN_2"/>
    <property type="match status" value="1"/>
</dbReference>
<reference evidence="3 4" key="1">
    <citation type="journal article" date="2018" name="IMA Fungus">
        <title>IMA Genome-F 9: Draft genome sequence of Annulohypoxylon stygium, Aspergillus mulundensis, Berkeleyomyces basicola (syn. Thielaviopsis basicola), Ceratocystis smalleyi, two Cercospora beticola strains, Coleophoma cylindrospora, Fusarium fracticaudum, Phialophora cf. hyalina, and Morchella septimelata.</title>
        <authorList>
            <person name="Wingfield B.D."/>
            <person name="Bills G.F."/>
            <person name="Dong Y."/>
            <person name="Huang W."/>
            <person name="Nel W.J."/>
            <person name="Swalarsk-Parry B.S."/>
            <person name="Vaghefi N."/>
            <person name="Wilken P.M."/>
            <person name="An Z."/>
            <person name="de Beer Z.W."/>
            <person name="De Vos L."/>
            <person name="Chen L."/>
            <person name="Duong T.A."/>
            <person name="Gao Y."/>
            <person name="Hammerbacher A."/>
            <person name="Kikkert J.R."/>
            <person name="Li Y."/>
            <person name="Li H."/>
            <person name="Li K."/>
            <person name="Li Q."/>
            <person name="Liu X."/>
            <person name="Ma X."/>
            <person name="Naidoo K."/>
            <person name="Pethybridge S.J."/>
            <person name="Sun J."/>
            <person name="Steenkamp E.T."/>
            <person name="van der Nest M.A."/>
            <person name="van Wyk S."/>
            <person name="Wingfield M.J."/>
            <person name="Xiong C."/>
            <person name="Yue Q."/>
            <person name="Zhang X."/>
        </authorList>
    </citation>
    <scope>NUCLEOTIDE SEQUENCE [LARGE SCALE GENOMIC DNA]</scope>
    <source>
        <strain evidence="3 4">BP5796</strain>
    </source>
</reference>
<evidence type="ECO:0000259" key="2">
    <source>
        <dbReference type="PROSITE" id="PS50020"/>
    </source>
</evidence>
<dbReference type="Proteomes" id="UP000256328">
    <property type="component" value="Unassembled WGS sequence"/>
</dbReference>
<dbReference type="InterPro" id="IPR036020">
    <property type="entry name" value="WW_dom_sf"/>
</dbReference>
<organism evidence="3 4">
    <name type="scientific">Coleophoma crateriformis</name>
    <dbReference type="NCBI Taxonomy" id="565419"/>
    <lineage>
        <taxon>Eukaryota</taxon>
        <taxon>Fungi</taxon>
        <taxon>Dikarya</taxon>
        <taxon>Ascomycota</taxon>
        <taxon>Pezizomycotina</taxon>
        <taxon>Leotiomycetes</taxon>
        <taxon>Helotiales</taxon>
        <taxon>Dermateaceae</taxon>
        <taxon>Coleophoma</taxon>
    </lineage>
</organism>
<feature type="domain" description="WW" evidence="2">
    <location>
        <begin position="21"/>
        <end position="54"/>
    </location>
</feature>
<evidence type="ECO:0000313" key="4">
    <source>
        <dbReference type="Proteomes" id="UP000256328"/>
    </source>
</evidence>
<dbReference type="OrthoDB" id="4850726at2759"/>
<comment type="caution">
    <text evidence="3">The sequence shown here is derived from an EMBL/GenBank/DDBJ whole genome shotgun (WGS) entry which is preliminary data.</text>
</comment>
<dbReference type="EMBL" id="PDLN01000004">
    <property type="protein sequence ID" value="RDW87870.1"/>
    <property type="molecule type" value="Genomic_DNA"/>
</dbReference>
<sequence>MYHIVDSSYVHGLQDANSLLGVLPPGWSVHVCSDGSPLFVNDETDVVTTDDPRLESLVEWEGIIDSSDHSQTVQSKERDQQKQTGGEVNADPRMLTEALKARGVNIQRIFLI</sequence>
<dbReference type="SUPFAM" id="SSF51045">
    <property type="entry name" value="WW domain"/>
    <property type="match status" value="1"/>
</dbReference>
<dbReference type="Gene3D" id="2.20.70.10">
    <property type="match status" value="1"/>
</dbReference>
<keyword evidence="4" id="KW-1185">Reference proteome</keyword>
<feature type="region of interest" description="Disordered" evidence="1">
    <location>
        <begin position="65"/>
        <end position="93"/>
    </location>
</feature>
<gene>
    <name evidence="3" type="ORF">BP5796_03564</name>
</gene>
<evidence type="ECO:0000313" key="3">
    <source>
        <dbReference type="EMBL" id="RDW87870.1"/>
    </source>
</evidence>
<name>A0A3D8SNJ1_9HELO</name>
<proteinExistence type="predicted"/>
<accession>A0A3D8SNJ1</accession>
<evidence type="ECO:0000256" key="1">
    <source>
        <dbReference type="SAM" id="MobiDB-lite"/>
    </source>
</evidence>